<keyword evidence="7" id="KW-0808">Transferase</keyword>
<dbReference type="InterPro" id="IPR003660">
    <property type="entry name" value="HAMP_dom"/>
</dbReference>
<keyword evidence="9" id="KW-0547">Nucleotide-binding</keyword>
<feature type="domain" description="Histidine kinase" evidence="16">
    <location>
        <begin position="228"/>
        <end position="429"/>
    </location>
</feature>
<evidence type="ECO:0000256" key="13">
    <source>
        <dbReference type="ARBA" id="ARBA00023012"/>
    </source>
</evidence>
<dbReference type="InterPro" id="IPR003594">
    <property type="entry name" value="HATPase_dom"/>
</dbReference>
<dbReference type="FunFam" id="1.10.287.130:FF:000006">
    <property type="entry name" value="Osmolarity two-component histidine kinase EnvZ"/>
    <property type="match status" value="1"/>
</dbReference>
<evidence type="ECO:0000256" key="6">
    <source>
        <dbReference type="ARBA" id="ARBA00022553"/>
    </source>
</evidence>
<comment type="subcellular location">
    <subcellularLocation>
        <location evidence="2">Cell inner membrane</location>
        <topology evidence="2">Multi-pass membrane protein</topology>
    </subcellularLocation>
</comment>
<dbReference type="InterPro" id="IPR003661">
    <property type="entry name" value="HisK_dim/P_dom"/>
</dbReference>
<evidence type="ECO:0000256" key="9">
    <source>
        <dbReference type="ARBA" id="ARBA00022741"/>
    </source>
</evidence>
<dbReference type="NCBIfam" id="NF007004">
    <property type="entry name" value="PRK09467.1"/>
    <property type="match status" value="1"/>
</dbReference>
<dbReference type="GO" id="GO:0000155">
    <property type="term" value="F:phosphorelay sensor kinase activity"/>
    <property type="evidence" value="ECO:0007669"/>
    <property type="project" value="InterPro"/>
</dbReference>
<dbReference type="Gene3D" id="1.10.287.130">
    <property type="match status" value="1"/>
</dbReference>
<proteinExistence type="predicted"/>
<evidence type="ECO:0000256" key="2">
    <source>
        <dbReference type="ARBA" id="ARBA00004429"/>
    </source>
</evidence>
<dbReference type="OrthoDB" id="9804645at2"/>
<evidence type="ECO:0000256" key="8">
    <source>
        <dbReference type="ARBA" id="ARBA00022692"/>
    </source>
</evidence>
<evidence type="ECO:0000256" key="3">
    <source>
        <dbReference type="ARBA" id="ARBA00012438"/>
    </source>
</evidence>
<dbReference type="RefSeq" id="WP_126791601.1">
    <property type="nucleotide sequence ID" value="NZ_PIPI01000002.1"/>
</dbReference>
<dbReference type="Gene3D" id="6.10.340.10">
    <property type="match status" value="1"/>
</dbReference>
<dbReference type="InterPro" id="IPR036890">
    <property type="entry name" value="HATPase_C_sf"/>
</dbReference>
<keyword evidence="10 18" id="KW-0418">Kinase</keyword>
<accession>A0A432VVE9</accession>
<dbReference type="InterPro" id="IPR036097">
    <property type="entry name" value="HisK_dim/P_sf"/>
</dbReference>
<dbReference type="PRINTS" id="PR00344">
    <property type="entry name" value="BCTRLSENSOR"/>
</dbReference>
<dbReference type="PANTHER" id="PTHR44936">
    <property type="entry name" value="SENSOR PROTEIN CREC"/>
    <property type="match status" value="1"/>
</dbReference>
<dbReference type="AlphaFoldDB" id="A0A432VVE9"/>
<comment type="caution">
    <text evidence="18">The sequence shown here is derived from an EMBL/GenBank/DDBJ whole genome shotgun (WGS) entry which is preliminary data.</text>
</comment>
<keyword evidence="19" id="KW-1185">Reference proteome</keyword>
<dbReference type="GO" id="GO:0005524">
    <property type="term" value="F:ATP binding"/>
    <property type="evidence" value="ECO:0007669"/>
    <property type="project" value="UniProtKB-KW"/>
</dbReference>
<evidence type="ECO:0000259" key="16">
    <source>
        <dbReference type="PROSITE" id="PS50109"/>
    </source>
</evidence>
<keyword evidence="5" id="KW-0997">Cell inner membrane</keyword>
<evidence type="ECO:0000256" key="1">
    <source>
        <dbReference type="ARBA" id="ARBA00000085"/>
    </source>
</evidence>
<evidence type="ECO:0000256" key="12">
    <source>
        <dbReference type="ARBA" id="ARBA00022989"/>
    </source>
</evidence>
<evidence type="ECO:0000256" key="7">
    <source>
        <dbReference type="ARBA" id="ARBA00022679"/>
    </source>
</evidence>
<dbReference type="PANTHER" id="PTHR44936:SF5">
    <property type="entry name" value="SENSOR HISTIDINE KINASE ENVZ"/>
    <property type="match status" value="1"/>
</dbReference>
<dbReference type="PROSITE" id="PS50109">
    <property type="entry name" value="HIS_KIN"/>
    <property type="match status" value="1"/>
</dbReference>
<dbReference type="CDD" id="cd00082">
    <property type="entry name" value="HisKA"/>
    <property type="match status" value="1"/>
</dbReference>
<keyword evidence="11" id="KW-0067">ATP-binding</keyword>
<dbReference type="CDD" id="cd06225">
    <property type="entry name" value="HAMP"/>
    <property type="match status" value="1"/>
</dbReference>
<evidence type="ECO:0000256" key="4">
    <source>
        <dbReference type="ARBA" id="ARBA00022475"/>
    </source>
</evidence>
<feature type="transmembrane region" description="Helical" evidence="15">
    <location>
        <begin position="145"/>
        <end position="167"/>
    </location>
</feature>
<dbReference type="SMART" id="SM00387">
    <property type="entry name" value="HATPase_c"/>
    <property type="match status" value="1"/>
</dbReference>
<evidence type="ECO:0000256" key="15">
    <source>
        <dbReference type="SAM" id="Phobius"/>
    </source>
</evidence>
<keyword evidence="13" id="KW-0902">Two-component regulatory system</keyword>
<keyword evidence="8 15" id="KW-0812">Transmembrane</keyword>
<dbReference type="Gene3D" id="3.30.565.10">
    <property type="entry name" value="Histidine kinase-like ATPase, C-terminal domain"/>
    <property type="match status" value="1"/>
</dbReference>
<evidence type="ECO:0000259" key="17">
    <source>
        <dbReference type="PROSITE" id="PS50885"/>
    </source>
</evidence>
<name>A0A432VVE9_9GAMM</name>
<sequence length="435" mass="48499">MRTLLPKSAFARTVSLIALVLALNLALTYGLVAQYVVKPGINQLTHVITNHILIAEWVDTQPDPLVRMHIEDLSEVRTLNGLAAQDAGLSRSAGAPWISRLVSERLDRPAEVRFTTAERMFVWVNLDDADHWYQIPVEDMRGLRLWPSFLLLGIIGLVSVLGAAWFARSLNRPLRRLQLAAEEVVLGNDPAPIPEKGTEELMKVTRAFNRMILNLSKVDEDRALLLAGISHDLRTPLTRIRLAAEMMNPDDLLVDGIIQDVDDLNSILSQFSDFARASERVGFTFANINTLIEEVVAAAQYLEAEQIDLQLQRVPDMELQPVAVKRILTNLIVNAKRYGQPPIEIASGLSRDEEHVWFSVRDAGAGIPDEQVDAMFNPFTRGNAARSDEGTGLGLAIVKRFAQMHRGHVEARNDPRGGLRIRVTLPRYPNAEVID</sequence>
<dbReference type="PROSITE" id="PS50885">
    <property type="entry name" value="HAMP"/>
    <property type="match status" value="1"/>
</dbReference>
<dbReference type="GO" id="GO:0005886">
    <property type="term" value="C:plasma membrane"/>
    <property type="evidence" value="ECO:0007669"/>
    <property type="project" value="UniProtKB-SubCell"/>
</dbReference>
<dbReference type="InterPro" id="IPR005467">
    <property type="entry name" value="His_kinase_dom"/>
</dbReference>
<keyword evidence="6" id="KW-0597">Phosphoprotein</keyword>
<dbReference type="Proteomes" id="UP000288212">
    <property type="component" value="Unassembled WGS sequence"/>
</dbReference>
<evidence type="ECO:0000313" key="19">
    <source>
        <dbReference type="Proteomes" id="UP000288212"/>
    </source>
</evidence>
<dbReference type="SUPFAM" id="SSF47384">
    <property type="entry name" value="Homodimeric domain of signal transducing histidine kinase"/>
    <property type="match status" value="1"/>
</dbReference>
<evidence type="ECO:0000256" key="14">
    <source>
        <dbReference type="ARBA" id="ARBA00023136"/>
    </source>
</evidence>
<dbReference type="SMART" id="SM00304">
    <property type="entry name" value="HAMP"/>
    <property type="match status" value="1"/>
</dbReference>
<dbReference type="Pfam" id="PF02518">
    <property type="entry name" value="HATPase_c"/>
    <property type="match status" value="1"/>
</dbReference>
<evidence type="ECO:0000256" key="11">
    <source>
        <dbReference type="ARBA" id="ARBA00022840"/>
    </source>
</evidence>
<comment type="catalytic activity">
    <reaction evidence="1">
        <text>ATP + protein L-histidine = ADP + protein N-phospho-L-histidine.</text>
        <dbReference type="EC" id="2.7.13.3"/>
    </reaction>
</comment>
<evidence type="ECO:0000256" key="5">
    <source>
        <dbReference type="ARBA" id="ARBA00022519"/>
    </source>
</evidence>
<dbReference type="SUPFAM" id="SSF55874">
    <property type="entry name" value="ATPase domain of HSP90 chaperone/DNA topoisomerase II/histidine kinase"/>
    <property type="match status" value="1"/>
</dbReference>
<dbReference type="SMART" id="SM00388">
    <property type="entry name" value="HisKA"/>
    <property type="match status" value="1"/>
</dbReference>
<evidence type="ECO:0000256" key="10">
    <source>
        <dbReference type="ARBA" id="ARBA00022777"/>
    </source>
</evidence>
<dbReference type="InterPro" id="IPR004358">
    <property type="entry name" value="Sig_transdc_His_kin-like_C"/>
</dbReference>
<feature type="domain" description="HAMP" evidence="17">
    <location>
        <begin position="168"/>
        <end position="220"/>
    </location>
</feature>
<gene>
    <name evidence="18" type="ORF">CWE06_04440</name>
</gene>
<protein>
    <recommendedName>
        <fullName evidence="3">histidine kinase</fullName>
        <ecNumber evidence="3">2.7.13.3</ecNumber>
    </recommendedName>
</protein>
<organism evidence="18 19">
    <name type="scientific">Aliidiomarina haloalkalitolerans</name>
    <dbReference type="NCBI Taxonomy" id="859059"/>
    <lineage>
        <taxon>Bacteria</taxon>
        <taxon>Pseudomonadati</taxon>
        <taxon>Pseudomonadota</taxon>
        <taxon>Gammaproteobacteria</taxon>
        <taxon>Alteromonadales</taxon>
        <taxon>Idiomarinaceae</taxon>
        <taxon>Aliidiomarina</taxon>
    </lineage>
</organism>
<evidence type="ECO:0000313" key="18">
    <source>
        <dbReference type="EMBL" id="RUO20567.1"/>
    </source>
</evidence>
<dbReference type="Pfam" id="PF00672">
    <property type="entry name" value="HAMP"/>
    <property type="match status" value="1"/>
</dbReference>
<keyword evidence="12 15" id="KW-1133">Transmembrane helix</keyword>
<reference evidence="18 19" key="1">
    <citation type="journal article" date="2011" name="Front. Microbiol.">
        <title>Genomic signatures of strain selection and enhancement in Bacillus atrophaeus var. globigii, a historical biowarfare simulant.</title>
        <authorList>
            <person name="Gibbons H.S."/>
            <person name="Broomall S.M."/>
            <person name="McNew L.A."/>
            <person name="Daligault H."/>
            <person name="Chapman C."/>
            <person name="Bruce D."/>
            <person name="Karavis M."/>
            <person name="Krepps M."/>
            <person name="McGregor P.A."/>
            <person name="Hong C."/>
            <person name="Park K.H."/>
            <person name="Akmal A."/>
            <person name="Feldman A."/>
            <person name="Lin J.S."/>
            <person name="Chang W.E."/>
            <person name="Higgs B.W."/>
            <person name="Demirev P."/>
            <person name="Lindquist J."/>
            <person name="Liem A."/>
            <person name="Fochler E."/>
            <person name="Read T.D."/>
            <person name="Tapia R."/>
            <person name="Johnson S."/>
            <person name="Bishop-Lilly K.A."/>
            <person name="Detter C."/>
            <person name="Han C."/>
            <person name="Sozhamannan S."/>
            <person name="Rosenzweig C.N."/>
            <person name="Skowronski E.W."/>
        </authorList>
    </citation>
    <scope>NUCLEOTIDE SEQUENCE [LARGE SCALE GENOMIC DNA]</scope>
    <source>
        <strain evidence="18 19">AK5</strain>
    </source>
</reference>
<dbReference type="Pfam" id="PF00512">
    <property type="entry name" value="HisKA"/>
    <property type="match status" value="1"/>
</dbReference>
<dbReference type="EC" id="2.7.13.3" evidence="3"/>
<keyword evidence="14 15" id="KW-0472">Membrane</keyword>
<dbReference type="EMBL" id="PIPI01000002">
    <property type="protein sequence ID" value="RUO20567.1"/>
    <property type="molecule type" value="Genomic_DNA"/>
</dbReference>
<dbReference type="InterPro" id="IPR050980">
    <property type="entry name" value="2C_sensor_his_kinase"/>
</dbReference>
<keyword evidence="4" id="KW-1003">Cell membrane</keyword>